<dbReference type="AlphaFoldDB" id="S8EBI5"/>
<keyword evidence="3" id="KW-1185">Reference proteome</keyword>
<proteinExistence type="predicted"/>
<dbReference type="OrthoDB" id="666185at2759"/>
<comment type="caution">
    <text evidence="2">The sequence shown here is derived from an EMBL/GenBank/DDBJ whole genome shotgun (WGS) entry which is preliminary data.</text>
</comment>
<feature type="region of interest" description="Disordered" evidence="1">
    <location>
        <begin position="1"/>
        <end position="39"/>
    </location>
</feature>
<organism evidence="2 3">
    <name type="scientific">Genlisea aurea</name>
    <dbReference type="NCBI Taxonomy" id="192259"/>
    <lineage>
        <taxon>Eukaryota</taxon>
        <taxon>Viridiplantae</taxon>
        <taxon>Streptophyta</taxon>
        <taxon>Embryophyta</taxon>
        <taxon>Tracheophyta</taxon>
        <taxon>Spermatophyta</taxon>
        <taxon>Magnoliopsida</taxon>
        <taxon>eudicotyledons</taxon>
        <taxon>Gunneridae</taxon>
        <taxon>Pentapetalae</taxon>
        <taxon>asterids</taxon>
        <taxon>lamiids</taxon>
        <taxon>Lamiales</taxon>
        <taxon>Lentibulariaceae</taxon>
        <taxon>Genlisea</taxon>
    </lineage>
</organism>
<protein>
    <submittedName>
        <fullName evidence="2">Uncharacterized protein</fullName>
    </submittedName>
</protein>
<dbReference type="Proteomes" id="UP000015453">
    <property type="component" value="Unassembled WGS sequence"/>
</dbReference>
<dbReference type="GO" id="GO:0071763">
    <property type="term" value="P:nuclear membrane organization"/>
    <property type="evidence" value="ECO:0007669"/>
    <property type="project" value="TreeGrafter"/>
</dbReference>
<feature type="compositionally biased region" description="Polar residues" evidence="1">
    <location>
        <begin position="1"/>
        <end position="10"/>
    </location>
</feature>
<reference evidence="2 3" key="1">
    <citation type="journal article" date="2013" name="BMC Genomics">
        <title>The miniature genome of a carnivorous plant Genlisea aurea contains a low number of genes and short non-coding sequences.</title>
        <authorList>
            <person name="Leushkin E.V."/>
            <person name="Sutormin R.A."/>
            <person name="Nabieva E.R."/>
            <person name="Penin A.A."/>
            <person name="Kondrashov A.S."/>
            <person name="Logacheva M.D."/>
        </authorList>
    </citation>
    <scope>NUCLEOTIDE SEQUENCE [LARGE SCALE GENOMIC DNA]</scope>
</reference>
<feature type="region of interest" description="Disordered" evidence="1">
    <location>
        <begin position="294"/>
        <end position="317"/>
    </location>
</feature>
<name>S8EBI5_9LAMI</name>
<gene>
    <name evidence="2" type="ORF">M569_04896</name>
</gene>
<evidence type="ECO:0000313" key="2">
    <source>
        <dbReference type="EMBL" id="EPS69867.1"/>
    </source>
</evidence>
<evidence type="ECO:0000256" key="1">
    <source>
        <dbReference type="SAM" id="MobiDB-lite"/>
    </source>
</evidence>
<dbReference type="GO" id="GO:0005635">
    <property type="term" value="C:nuclear envelope"/>
    <property type="evidence" value="ECO:0007669"/>
    <property type="project" value="TreeGrafter"/>
</dbReference>
<dbReference type="EMBL" id="AUSU01001926">
    <property type="protein sequence ID" value="EPS69867.1"/>
    <property type="molecule type" value="Genomic_DNA"/>
</dbReference>
<dbReference type="PANTHER" id="PTHR33416:SF17">
    <property type="entry name" value="PROTEIN KAKU4"/>
    <property type="match status" value="1"/>
</dbReference>
<dbReference type="PANTHER" id="PTHR33416">
    <property type="entry name" value="NUCLEAR PORE COMPLEX PROTEIN NUP1"/>
    <property type="match status" value="1"/>
</dbReference>
<evidence type="ECO:0000313" key="3">
    <source>
        <dbReference type="Proteomes" id="UP000015453"/>
    </source>
</evidence>
<sequence>MESPQNTLRSSRFGIGGKIPTNRRKQRLAATPYERPPVPLTSEKPKWFSGFVIPFARAIASGAGKILTAVFYESDSSSSEDDEDDADDGCHSGHNDVNEWLQERKSCYLINYLTKEAKEWFQNDRFGSTSANGFSLGAINSNSGGITHVEHGGCSPVDVARSYLKDRVPWISSAGKSSHWKPSSGASGSFNIEEELRRVRYKAASDDLVHAELLGLPYTSGSSSTAIMGLVDAKMSCDPALAALESSSKGGIWSWDLLQSRGGDDNEVSSLGSMVPPAPEVGGAYAVVESQSLMEAQNNDEEENNMPGETKQKENGQQMLRIRRVMMRVD</sequence>
<accession>S8EBI5</accession>